<dbReference type="EMBL" id="FOIN01000023">
    <property type="protein sequence ID" value="SET63315.1"/>
    <property type="molecule type" value="Genomic_DNA"/>
</dbReference>
<dbReference type="GeneID" id="78288812"/>
<dbReference type="OrthoDB" id="9782395at2"/>
<gene>
    <name evidence="3" type="ORF">SAMN04489758_12334</name>
</gene>
<dbReference type="Proteomes" id="UP000198558">
    <property type="component" value="Unassembled WGS sequence"/>
</dbReference>
<dbReference type="Pfam" id="PF02698">
    <property type="entry name" value="DUF218"/>
    <property type="match status" value="1"/>
</dbReference>
<dbReference type="RefSeq" id="WP_092354704.1">
    <property type="nucleotide sequence ID" value="NZ_FOIN01000023.1"/>
</dbReference>
<evidence type="ECO:0000256" key="1">
    <source>
        <dbReference type="SAM" id="SignalP"/>
    </source>
</evidence>
<keyword evidence="4" id="KW-1185">Reference proteome</keyword>
<feature type="signal peptide" evidence="1">
    <location>
        <begin position="1"/>
        <end position="27"/>
    </location>
</feature>
<organism evidence="3 4">
    <name type="scientific">Thomasclavelia cocleata</name>
    <dbReference type="NCBI Taxonomy" id="69824"/>
    <lineage>
        <taxon>Bacteria</taxon>
        <taxon>Bacillati</taxon>
        <taxon>Bacillota</taxon>
        <taxon>Erysipelotrichia</taxon>
        <taxon>Erysipelotrichales</taxon>
        <taxon>Coprobacillaceae</taxon>
        <taxon>Thomasclavelia</taxon>
    </lineage>
</organism>
<accession>A0A1I0FYC9</accession>
<dbReference type="PANTHER" id="PTHR30336">
    <property type="entry name" value="INNER MEMBRANE PROTEIN, PROBABLE PERMEASE"/>
    <property type="match status" value="1"/>
</dbReference>
<dbReference type="GO" id="GO:0000270">
    <property type="term" value="P:peptidoglycan metabolic process"/>
    <property type="evidence" value="ECO:0007669"/>
    <property type="project" value="TreeGrafter"/>
</dbReference>
<reference evidence="4" key="1">
    <citation type="submission" date="2016-10" db="EMBL/GenBank/DDBJ databases">
        <authorList>
            <person name="Varghese N."/>
            <person name="Submissions S."/>
        </authorList>
    </citation>
    <scope>NUCLEOTIDE SEQUENCE [LARGE SCALE GENOMIC DNA]</scope>
    <source>
        <strain evidence="4">DSM 1551</strain>
    </source>
</reference>
<dbReference type="Gene3D" id="3.40.50.620">
    <property type="entry name" value="HUPs"/>
    <property type="match status" value="1"/>
</dbReference>
<name>A0A1I0FYC9_9FIRM</name>
<dbReference type="InterPro" id="IPR003848">
    <property type="entry name" value="DUF218"/>
</dbReference>
<dbReference type="CDD" id="cd06259">
    <property type="entry name" value="YdcF-like"/>
    <property type="match status" value="1"/>
</dbReference>
<keyword evidence="1" id="KW-0732">Signal</keyword>
<dbReference type="GO" id="GO:0043164">
    <property type="term" value="P:Gram-negative-bacterium-type cell wall biogenesis"/>
    <property type="evidence" value="ECO:0007669"/>
    <property type="project" value="TreeGrafter"/>
</dbReference>
<proteinExistence type="predicted"/>
<evidence type="ECO:0000313" key="4">
    <source>
        <dbReference type="Proteomes" id="UP000198558"/>
    </source>
</evidence>
<dbReference type="PANTHER" id="PTHR30336:SF4">
    <property type="entry name" value="ENVELOPE BIOGENESIS FACTOR ELYC"/>
    <property type="match status" value="1"/>
</dbReference>
<sequence length="406" mass="44437">MKKLGKAILGLALTLSMCFSVFVPVHGQGETVDTLIGSLIGYYRDGARTDVLRTLDTLKEVSKDDYDQWQSIINYWDWIENDMVESIGVAPDGLPNDNTHAFVVLGFALKSDGTMQPELVGRLETALASAQKYPNSYILVTGGVKKNGWTEGDRMHDWLVEHGVAESRILVENQSANTAQNAEFSFDILYNHPTIKSISMITSQYHLKRGTILYYAESLIRAHELGKTPIKLNGNAGWYREDKTSETLTQKASSLSQIAGVSIPYGDKLPKSKLTGIGIGGKDIYTVGDELNIKVTSSYDTGYTRDVTDMAKIIGYDANRVGKQNVVVVYTETLHHSTSSSEDVTMTAEFEVEVKTAPVTVPVDPQPTPDKPVNSVKTGDNSSLGIMTMVAGLAVAGMVITRRKEN</sequence>
<dbReference type="GO" id="GO:0005886">
    <property type="term" value="C:plasma membrane"/>
    <property type="evidence" value="ECO:0007669"/>
    <property type="project" value="TreeGrafter"/>
</dbReference>
<dbReference type="InterPro" id="IPR014729">
    <property type="entry name" value="Rossmann-like_a/b/a_fold"/>
</dbReference>
<dbReference type="AlphaFoldDB" id="A0A1I0FYC9"/>
<protein>
    <submittedName>
        <fullName evidence="3">DUF218 domain-containing protein</fullName>
    </submittedName>
</protein>
<dbReference type="InterPro" id="IPR051599">
    <property type="entry name" value="Cell_Envelope_Assoc"/>
</dbReference>
<feature type="domain" description="DUF218" evidence="2">
    <location>
        <begin position="101"/>
        <end position="217"/>
    </location>
</feature>
<feature type="chain" id="PRO_5011554563" evidence="1">
    <location>
        <begin position="28"/>
        <end position="406"/>
    </location>
</feature>
<evidence type="ECO:0000259" key="2">
    <source>
        <dbReference type="Pfam" id="PF02698"/>
    </source>
</evidence>
<evidence type="ECO:0000313" key="3">
    <source>
        <dbReference type="EMBL" id="SET63315.1"/>
    </source>
</evidence>